<accession>A0AAV9JPS3</accession>
<comment type="caution">
    <text evidence="2">The sequence shown here is derived from an EMBL/GenBank/DDBJ whole genome shotgun (WGS) entry which is preliminary data.</text>
</comment>
<protein>
    <submittedName>
        <fullName evidence="2">Uncharacterized protein</fullName>
    </submittedName>
</protein>
<evidence type="ECO:0000313" key="2">
    <source>
        <dbReference type="EMBL" id="KAK4547402.1"/>
    </source>
</evidence>
<evidence type="ECO:0000313" key="3">
    <source>
        <dbReference type="Proteomes" id="UP001324427"/>
    </source>
</evidence>
<feature type="compositionally biased region" description="Polar residues" evidence="1">
    <location>
        <begin position="1"/>
        <end position="20"/>
    </location>
</feature>
<feature type="compositionally biased region" description="Basic and acidic residues" evidence="1">
    <location>
        <begin position="64"/>
        <end position="84"/>
    </location>
</feature>
<dbReference type="Proteomes" id="UP001324427">
    <property type="component" value="Unassembled WGS sequence"/>
</dbReference>
<name>A0AAV9JPS3_9PEZI</name>
<evidence type="ECO:0000256" key="1">
    <source>
        <dbReference type="SAM" id="MobiDB-lite"/>
    </source>
</evidence>
<dbReference type="AlphaFoldDB" id="A0AAV9JPS3"/>
<keyword evidence="3" id="KW-1185">Reference proteome</keyword>
<feature type="region of interest" description="Disordered" evidence="1">
    <location>
        <begin position="1"/>
        <end position="84"/>
    </location>
</feature>
<proteinExistence type="predicted"/>
<sequence>MSTSAHTTTNPGKETPSTSETSHDLYPKDSIPAAEVSTTESKVGMMSNQARGTTSNQPGSAEAAAEKLYEERIEDEYAKREGGA</sequence>
<organism evidence="2 3">
    <name type="scientific">Oleoguttula mirabilis</name>
    <dbReference type="NCBI Taxonomy" id="1507867"/>
    <lineage>
        <taxon>Eukaryota</taxon>
        <taxon>Fungi</taxon>
        <taxon>Dikarya</taxon>
        <taxon>Ascomycota</taxon>
        <taxon>Pezizomycotina</taxon>
        <taxon>Dothideomycetes</taxon>
        <taxon>Dothideomycetidae</taxon>
        <taxon>Mycosphaerellales</taxon>
        <taxon>Teratosphaeriaceae</taxon>
        <taxon>Oleoguttula</taxon>
    </lineage>
</organism>
<gene>
    <name evidence="2" type="ORF">LTR36_001058</name>
</gene>
<reference evidence="2 3" key="1">
    <citation type="submission" date="2021-11" db="EMBL/GenBank/DDBJ databases">
        <title>Black yeast isolated from Biological Soil Crust.</title>
        <authorList>
            <person name="Kurbessoian T."/>
        </authorList>
    </citation>
    <scope>NUCLEOTIDE SEQUENCE [LARGE SCALE GENOMIC DNA]</scope>
    <source>
        <strain evidence="2 3">CCFEE 5522</strain>
    </source>
</reference>
<dbReference type="EMBL" id="JAVFHQ010000011">
    <property type="protein sequence ID" value="KAK4547402.1"/>
    <property type="molecule type" value="Genomic_DNA"/>
</dbReference>
<feature type="compositionally biased region" description="Polar residues" evidence="1">
    <location>
        <begin position="36"/>
        <end position="59"/>
    </location>
</feature>